<dbReference type="SUPFAM" id="SSF103473">
    <property type="entry name" value="MFS general substrate transporter"/>
    <property type="match status" value="1"/>
</dbReference>
<comment type="subcellular location">
    <subcellularLocation>
        <location evidence="1">Membrane</location>
        <topology evidence="1">Multi-pass membrane protein</topology>
    </subcellularLocation>
</comment>
<keyword evidence="7" id="KW-1185">Reference proteome</keyword>
<accession>A0A0M9VWQ0</accession>
<protein>
    <submittedName>
        <fullName evidence="6">Drug resistance protein</fullName>
    </submittedName>
</protein>
<evidence type="ECO:0000256" key="4">
    <source>
        <dbReference type="ARBA" id="ARBA00023136"/>
    </source>
</evidence>
<gene>
    <name evidence="6" type="ORF">ESCO_002009</name>
</gene>
<dbReference type="AlphaFoldDB" id="A0A0M9VWQ0"/>
<feature type="transmembrane region" description="Helical" evidence="5">
    <location>
        <begin position="39"/>
        <end position="60"/>
    </location>
</feature>
<name>A0A0M9VWQ0_ESCWE</name>
<sequence>MHLIPNRVLMLISCVGFLVTSMLFEFIPQKVDGHPSTSFIYWAYVFPAMICGTIGIDIAFNTSNVFITTQMPMRLQAAASGFINSLFYLSLAFWLGVSEIAVSEAARAKGSAGLDPRQHYKIPFWMSVALAGLSLVFMSTVKMGAAAADLTADEKAALETSGTSSPSG</sequence>
<keyword evidence="3 5" id="KW-1133">Transmembrane helix</keyword>
<keyword evidence="2 5" id="KW-0812">Transmembrane</keyword>
<feature type="transmembrane region" description="Helical" evidence="5">
    <location>
        <begin position="122"/>
        <end position="141"/>
    </location>
</feature>
<dbReference type="PANTHER" id="PTHR42718">
    <property type="entry name" value="MAJOR FACILITATOR SUPERFAMILY MULTIDRUG TRANSPORTER MFSC"/>
    <property type="match status" value="1"/>
</dbReference>
<dbReference type="PANTHER" id="PTHR42718:SF11">
    <property type="entry name" value="MAJOR FACILITATOR SUPERFAMILY (MFS) PROFILE DOMAIN-CONTAINING PROTEIN"/>
    <property type="match status" value="1"/>
</dbReference>
<reference evidence="6 7" key="1">
    <citation type="submission" date="2015-07" db="EMBL/GenBank/DDBJ databases">
        <title>The genome of the fungus Escovopsis weberi, a specialized disease agent of ant agriculture.</title>
        <authorList>
            <person name="de Man T.J."/>
            <person name="Stajich J.E."/>
            <person name="Kubicek C.P."/>
            <person name="Chenthamara K."/>
            <person name="Atanasova L."/>
            <person name="Druzhinina I.S."/>
            <person name="Birnbaum S."/>
            <person name="Barribeau S.M."/>
            <person name="Teiling C."/>
            <person name="Suen G."/>
            <person name="Currie C."/>
            <person name="Gerardo N.M."/>
        </authorList>
    </citation>
    <scope>NUCLEOTIDE SEQUENCE [LARGE SCALE GENOMIC DNA]</scope>
</reference>
<organism evidence="6 7">
    <name type="scientific">Escovopsis weberi</name>
    <dbReference type="NCBI Taxonomy" id="150374"/>
    <lineage>
        <taxon>Eukaryota</taxon>
        <taxon>Fungi</taxon>
        <taxon>Dikarya</taxon>
        <taxon>Ascomycota</taxon>
        <taxon>Pezizomycotina</taxon>
        <taxon>Sordariomycetes</taxon>
        <taxon>Hypocreomycetidae</taxon>
        <taxon>Hypocreales</taxon>
        <taxon>Hypocreaceae</taxon>
        <taxon>Escovopsis</taxon>
    </lineage>
</organism>
<dbReference type="InterPro" id="IPR036259">
    <property type="entry name" value="MFS_trans_sf"/>
</dbReference>
<evidence type="ECO:0000256" key="2">
    <source>
        <dbReference type="ARBA" id="ARBA00022692"/>
    </source>
</evidence>
<keyword evidence="4 5" id="KW-0472">Membrane</keyword>
<feature type="transmembrane region" description="Helical" evidence="5">
    <location>
        <begin position="7"/>
        <end position="27"/>
    </location>
</feature>
<dbReference type="OrthoDB" id="5086884at2759"/>
<evidence type="ECO:0000313" key="6">
    <source>
        <dbReference type="EMBL" id="KOS22299.1"/>
    </source>
</evidence>
<evidence type="ECO:0000256" key="5">
    <source>
        <dbReference type="SAM" id="Phobius"/>
    </source>
</evidence>
<proteinExistence type="predicted"/>
<comment type="caution">
    <text evidence="6">The sequence shown here is derived from an EMBL/GenBank/DDBJ whole genome shotgun (WGS) entry which is preliminary data.</text>
</comment>
<evidence type="ECO:0000256" key="3">
    <source>
        <dbReference type="ARBA" id="ARBA00022989"/>
    </source>
</evidence>
<evidence type="ECO:0000313" key="7">
    <source>
        <dbReference type="Proteomes" id="UP000053831"/>
    </source>
</evidence>
<dbReference type="EMBL" id="LGSR01000006">
    <property type="protein sequence ID" value="KOS22299.1"/>
    <property type="molecule type" value="Genomic_DNA"/>
</dbReference>
<dbReference type="Proteomes" id="UP000053831">
    <property type="component" value="Unassembled WGS sequence"/>
</dbReference>
<dbReference type="GO" id="GO:0016020">
    <property type="term" value="C:membrane"/>
    <property type="evidence" value="ECO:0007669"/>
    <property type="project" value="UniProtKB-SubCell"/>
</dbReference>
<dbReference type="STRING" id="150374.A0A0M9VWQ0"/>
<feature type="transmembrane region" description="Helical" evidence="5">
    <location>
        <begin position="81"/>
        <end position="102"/>
    </location>
</feature>
<evidence type="ECO:0000256" key="1">
    <source>
        <dbReference type="ARBA" id="ARBA00004141"/>
    </source>
</evidence>